<dbReference type="VEuPathDB" id="FungiDB:CC77DRAFT_1020404"/>
<dbReference type="PANTHER" id="PTHR11183">
    <property type="entry name" value="GLYCOGENIN SUBFAMILY MEMBER"/>
    <property type="match status" value="1"/>
</dbReference>
<keyword evidence="1" id="KW-0808">Transferase</keyword>
<evidence type="ECO:0000313" key="1">
    <source>
        <dbReference type="EMBL" id="OAG20745.1"/>
    </source>
</evidence>
<dbReference type="SUPFAM" id="SSF53448">
    <property type="entry name" value="Nucleotide-diphospho-sugar transferases"/>
    <property type="match status" value="1"/>
</dbReference>
<dbReference type="AlphaFoldDB" id="A0A177DLY5"/>
<reference evidence="1 2" key="1">
    <citation type="submission" date="2016-05" db="EMBL/GenBank/DDBJ databases">
        <title>Comparative analysis of secretome profiles of manganese(II)-oxidizing ascomycete fungi.</title>
        <authorList>
            <consortium name="DOE Joint Genome Institute"/>
            <person name="Zeiner C.A."/>
            <person name="Purvine S.O."/>
            <person name="Zink E.M."/>
            <person name="Wu S."/>
            <person name="Pasa-Tolic L."/>
            <person name="Chaput D.L."/>
            <person name="Haridas S."/>
            <person name="Grigoriev I.V."/>
            <person name="Santelli C.M."/>
            <person name="Hansel C.M."/>
        </authorList>
    </citation>
    <scope>NUCLEOTIDE SEQUENCE [LARGE SCALE GENOMIC DNA]</scope>
    <source>
        <strain evidence="1 2">SRC1lrK2f</strain>
    </source>
</reference>
<dbReference type="Proteomes" id="UP000077248">
    <property type="component" value="Unassembled WGS sequence"/>
</dbReference>
<dbReference type="InterPro" id="IPR050587">
    <property type="entry name" value="GNT1/Glycosyltrans_8"/>
</dbReference>
<sequence>MLASMGGSKPAWMKSPSPWNIFTSPRWIRITLATVVILSTCIFLAVETRAFDKIPMPALISHKAAEPEKPKPIPTPPPYLEANVTGTDRPEKLAYVTFLTGVPTEGDDLFKPNGDADNLEDDKYFQAIRILIWQFIHKPETRTKHDVIVMVTPTVTQARRDRLEKDGAIVHAVEFLHTANDSWVHPEVHRWDDVMTKLRVWEMTQYDRIVVMDGDSMLLKNLDPVFDDPAAQLLATKPSNDTDLPSTYLLASNSEVWDSSHTFPPTHGTGLKGPGNMNAGFFILAPSLPVFEYYKTLLNTPGSFDPRYPEQNLINHAHRWDGPMPWREIAYTWNIRCPNDNDIAKGLVSVHEKWWKQPYIYENAKTKQWLQSRRWEMKGWYDAFEGSNLTRA</sequence>
<evidence type="ECO:0000313" key="2">
    <source>
        <dbReference type="Proteomes" id="UP000077248"/>
    </source>
</evidence>
<dbReference type="STRING" id="5599.A0A177DLY5"/>
<dbReference type="SMR" id="A0A177DLY5"/>
<dbReference type="InterPro" id="IPR029044">
    <property type="entry name" value="Nucleotide-diphossugar_trans"/>
</dbReference>
<protein>
    <submittedName>
        <fullName evidence="1">Nucleotide-diphospho-sugar transferase</fullName>
    </submittedName>
</protein>
<dbReference type="EMBL" id="KV441478">
    <property type="protein sequence ID" value="OAG20745.1"/>
    <property type="molecule type" value="Genomic_DNA"/>
</dbReference>
<proteinExistence type="predicted"/>
<dbReference type="GeneID" id="29110634"/>
<name>A0A177DLY5_ALTAL</name>
<dbReference type="KEGG" id="aalt:CC77DRAFT_1020404"/>
<gene>
    <name evidence="1" type="ORF">CC77DRAFT_1020404</name>
</gene>
<accession>A0A177DLY5</accession>
<dbReference type="OMA" id="WVEMALP"/>
<organism evidence="1 2">
    <name type="scientific">Alternaria alternata</name>
    <name type="common">Alternaria rot fungus</name>
    <name type="synonym">Torula alternata</name>
    <dbReference type="NCBI Taxonomy" id="5599"/>
    <lineage>
        <taxon>Eukaryota</taxon>
        <taxon>Fungi</taxon>
        <taxon>Dikarya</taxon>
        <taxon>Ascomycota</taxon>
        <taxon>Pezizomycotina</taxon>
        <taxon>Dothideomycetes</taxon>
        <taxon>Pleosporomycetidae</taxon>
        <taxon>Pleosporales</taxon>
        <taxon>Pleosporineae</taxon>
        <taxon>Pleosporaceae</taxon>
        <taxon>Alternaria</taxon>
        <taxon>Alternaria sect. Alternaria</taxon>
        <taxon>Alternaria alternata complex</taxon>
    </lineage>
</organism>
<dbReference type="GO" id="GO:0016740">
    <property type="term" value="F:transferase activity"/>
    <property type="evidence" value="ECO:0007669"/>
    <property type="project" value="UniProtKB-KW"/>
</dbReference>
<keyword evidence="2" id="KW-1185">Reference proteome</keyword>
<dbReference type="RefSeq" id="XP_018386166.1">
    <property type="nucleotide sequence ID" value="XM_018525040.1"/>
</dbReference>
<dbReference type="Gene3D" id="3.90.550.10">
    <property type="entry name" value="Spore Coat Polysaccharide Biosynthesis Protein SpsA, Chain A"/>
    <property type="match status" value="1"/>
</dbReference>